<dbReference type="EMBL" id="JAJTJA010000006">
    <property type="protein sequence ID" value="KAH8697126.1"/>
    <property type="molecule type" value="Genomic_DNA"/>
</dbReference>
<feature type="compositionally biased region" description="Polar residues" evidence="1">
    <location>
        <begin position="69"/>
        <end position="81"/>
    </location>
</feature>
<protein>
    <submittedName>
        <fullName evidence="2">Uncharacterized protein</fullName>
    </submittedName>
</protein>
<dbReference type="RefSeq" id="XP_046071827.1">
    <property type="nucleotide sequence ID" value="XM_046220363.1"/>
</dbReference>
<dbReference type="Proteomes" id="UP001201262">
    <property type="component" value="Unassembled WGS sequence"/>
</dbReference>
<feature type="compositionally biased region" description="Basic and acidic residues" evidence="1">
    <location>
        <begin position="39"/>
        <end position="48"/>
    </location>
</feature>
<reference evidence="2" key="1">
    <citation type="submission" date="2021-12" db="EMBL/GenBank/DDBJ databases">
        <title>Convergent genome expansion in fungi linked to evolution of root-endophyte symbiosis.</title>
        <authorList>
            <consortium name="DOE Joint Genome Institute"/>
            <person name="Ke Y.-H."/>
            <person name="Bonito G."/>
            <person name="Liao H.-L."/>
            <person name="Looney B."/>
            <person name="Rojas-Flechas A."/>
            <person name="Nash J."/>
            <person name="Hameed K."/>
            <person name="Schadt C."/>
            <person name="Martin F."/>
            <person name="Crous P.W."/>
            <person name="Miettinen O."/>
            <person name="Magnuson J.K."/>
            <person name="Labbe J."/>
            <person name="Jacobson D."/>
            <person name="Doktycz M.J."/>
            <person name="Veneault-Fourrey C."/>
            <person name="Kuo A."/>
            <person name="Mondo S."/>
            <person name="Calhoun S."/>
            <person name="Riley R."/>
            <person name="Ohm R."/>
            <person name="LaButti K."/>
            <person name="Andreopoulos B."/>
            <person name="Pangilinan J."/>
            <person name="Nolan M."/>
            <person name="Tritt A."/>
            <person name="Clum A."/>
            <person name="Lipzen A."/>
            <person name="Daum C."/>
            <person name="Barry K."/>
            <person name="Grigoriev I.V."/>
            <person name="Vilgalys R."/>
        </authorList>
    </citation>
    <scope>NUCLEOTIDE SEQUENCE</scope>
    <source>
        <strain evidence="2">PMI_201</strain>
    </source>
</reference>
<feature type="compositionally biased region" description="Polar residues" evidence="1">
    <location>
        <begin position="153"/>
        <end position="171"/>
    </location>
</feature>
<evidence type="ECO:0000313" key="3">
    <source>
        <dbReference type="Proteomes" id="UP001201262"/>
    </source>
</evidence>
<evidence type="ECO:0000313" key="2">
    <source>
        <dbReference type="EMBL" id="KAH8697126.1"/>
    </source>
</evidence>
<feature type="compositionally biased region" description="Polar residues" evidence="1">
    <location>
        <begin position="91"/>
        <end position="101"/>
    </location>
</feature>
<keyword evidence="3" id="KW-1185">Reference proteome</keyword>
<feature type="region of interest" description="Disordered" evidence="1">
    <location>
        <begin position="1"/>
        <end position="199"/>
    </location>
</feature>
<organism evidence="2 3">
    <name type="scientific">Talaromyces proteolyticus</name>
    <dbReference type="NCBI Taxonomy" id="1131652"/>
    <lineage>
        <taxon>Eukaryota</taxon>
        <taxon>Fungi</taxon>
        <taxon>Dikarya</taxon>
        <taxon>Ascomycota</taxon>
        <taxon>Pezizomycotina</taxon>
        <taxon>Eurotiomycetes</taxon>
        <taxon>Eurotiomycetidae</taxon>
        <taxon>Eurotiales</taxon>
        <taxon>Trichocomaceae</taxon>
        <taxon>Talaromyces</taxon>
        <taxon>Talaromyces sect. Bacilispori</taxon>
    </lineage>
</organism>
<proteinExistence type="predicted"/>
<gene>
    <name evidence="2" type="ORF">BGW36DRAFT_427100</name>
</gene>
<accession>A0AAD4Q0C2</accession>
<name>A0AAD4Q0C2_9EURO</name>
<dbReference type="AlphaFoldDB" id="A0AAD4Q0C2"/>
<comment type="caution">
    <text evidence="2">The sequence shown here is derived from an EMBL/GenBank/DDBJ whole genome shotgun (WGS) entry which is preliminary data.</text>
</comment>
<sequence length="220" mass="23689">MAIPQAKIPGLFDMPIDSTYKLPGLEKSTSNGGLTIPPNREKSIREQGPRPSTVPNQSGLSEGGGAVLEQNQSTPIRINSKYQEEDISRVALSSTSTSTIADSLHTDTKDGRAKEPILGDNKESGTKTTTQHLNGACELDGIPDEKSGDELNSEPNSSPGDSWYYQQTTMKVNDPEIASKPSLPVHRVEEGQNASKQKRSFISFNWNINSNGGICTSQSA</sequence>
<feature type="compositionally biased region" description="Basic and acidic residues" evidence="1">
    <location>
        <begin position="104"/>
        <end position="125"/>
    </location>
</feature>
<evidence type="ECO:0000256" key="1">
    <source>
        <dbReference type="SAM" id="MobiDB-lite"/>
    </source>
</evidence>
<dbReference type="GeneID" id="70250650"/>